<evidence type="ECO:0000313" key="1">
    <source>
        <dbReference type="EMBL" id="RNA40776.1"/>
    </source>
</evidence>
<protein>
    <submittedName>
        <fullName evidence="1">Uncharacterized protein</fullName>
    </submittedName>
</protein>
<gene>
    <name evidence="1" type="ORF">BpHYR1_007782</name>
</gene>
<organism evidence="1 2">
    <name type="scientific">Brachionus plicatilis</name>
    <name type="common">Marine rotifer</name>
    <name type="synonym">Brachionus muelleri</name>
    <dbReference type="NCBI Taxonomy" id="10195"/>
    <lineage>
        <taxon>Eukaryota</taxon>
        <taxon>Metazoa</taxon>
        <taxon>Spiralia</taxon>
        <taxon>Gnathifera</taxon>
        <taxon>Rotifera</taxon>
        <taxon>Eurotatoria</taxon>
        <taxon>Monogononta</taxon>
        <taxon>Pseudotrocha</taxon>
        <taxon>Ploima</taxon>
        <taxon>Brachionidae</taxon>
        <taxon>Brachionus</taxon>
    </lineage>
</organism>
<comment type="caution">
    <text evidence="1">The sequence shown here is derived from an EMBL/GenBank/DDBJ whole genome shotgun (WGS) entry which is preliminary data.</text>
</comment>
<evidence type="ECO:0000313" key="2">
    <source>
        <dbReference type="Proteomes" id="UP000276133"/>
    </source>
</evidence>
<dbReference type="Proteomes" id="UP000276133">
    <property type="component" value="Unassembled WGS sequence"/>
</dbReference>
<sequence length="13" mass="1567">MLLNVYILPYLKS</sequence>
<proteinExistence type="predicted"/>
<keyword evidence="2" id="KW-1185">Reference proteome</keyword>
<dbReference type="EMBL" id="REGN01000597">
    <property type="protein sequence ID" value="RNA40776.1"/>
    <property type="molecule type" value="Genomic_DNA"/>
</dbReference>
<accession>A0A3M7SYH2</accession>
<name>A0A3M7SYH2_BRAPC</name>
<reference evidence="1 2" key="1">
    <citation type="journal article" date="2018" name="Sci. Rep.">
        <title>Genomic signatures of local adaptation to the degree of environmental predictability in rotifers.</title>
        <authorList>
            <person name="Franch-Gras L."/>
            <person name="Hahn C."/>
            <person name="Garcia-Roger E.M."/>
            <person name="Carmona M.J."/>
            <person name="Serra M."/>
            <person name="Gomez A."/>
        </authorList>
    </citation>
    <scope>NUCLEOTIDE SEQUENCE [LARGE SCALE GENOMIC DNA]</scope>
    <source>
        <strain evidence="1">HYR1</strain>
    </source>
</reference>